<reference evidence="1 2" key="2">
    <citation type="submission" date="2018-09" db="EMBL/GenBank/DDBJ databases">
        <title>Genome of Sphaerochaeta halotolerans strain 4-11.</title>
        <authorList>
            <person name="Nazina T.N."/>
            <person name="Sokolova D.S."/>
        </authorList>
    </citation>
    <scope>NUCLEOTIDE SEQUENCE [LARGE SCALE GENOMIC DNA]</scope>
    <source>
        <strain evidence="1 2">4-11</strain>
    </source>
</reference>
<protein>
    <recommendedName>
        <fullName evidence="3">VWA domain-containing protein</fullName>
    </recommendedName>
</protein>
<accession>A0A372MIU9</accession>
<evidence type="ECO:0008006" key="3">
    <source>
        <dbReference type="Google" id="ProtNLM"/>
    </source>
</evidence>
<reference evidence="2" key="1">
    <citation type="submission" date="2018-08" db="EMBL/GenBank/DDBJ databases">
        <authorList>
            <person name="Grouzdev D.S."/>
            <person name="Krutkina M.S."/>
        </authorList>
    </citation>
    <scope>NUCLEOTIDE SEQUENCE [LARGE SCALE GENOMIC DNA]</scope>
    <source>
        <strain evidence="2">4-11</strain>
    </source>
</reference>
<proteinExistence type="predicted"/>
<dbReference type="AlphaFoldDB" id="A0A372MIU9"/>
<evidence type="ECO:0000313" key="1">
    <source>
        <dbReference type="EMBL" id="RFU95689.1"/>
    </source>
</evidence>
<dbReference type="RefSeq" id="WP_117329636.1">
    <property type="nucleotide sequence ID" value="NZ_QUWK01000003.1"/>
</dbReference>
<dbReference type="InterPro" id="IPR036465">
    <property type="entry name" value="vWFA_dom_sf"/>
</dbReference>
<sequence>MEKSVTELVCILDRSGSMHGLESDTIGGFNAMLAGQQALDTPCTITTVLFDNDYALLHDRIAIEAVSPMTEKEYVVGGSTALYDAIGRTISKIVQVQRTTAPEYQAGHVIFLIITDGMENASREYSAQMVREMIKRERENYGWEFIYLGANIDAEVAAEAVGIPRERAQDFHADKEGIQLNFEVMSEAVSYYRSASSIPDDWNKRIKKDFKDRKER</sequence>
<dbReference type="SUPFAM" id="SSF53300">
    <property type="entry name" value="vWA-like"/>
    <property type="match status" value="1"/>
</dbReference>
<dbReference type="Proteomes" id="UP000264002">
    <property type="component" value="Unassembled WGS sequence"/>
</dbReference>
<dbReference type="EMBL" id="QUWK01000003">
    <property type="protein sequence ID" value="RFU95689.1"/>
    <property type="molecule type" value="Genomic_DNA"/>
</dbReference>
<gene>
    <name evidence="1" type="ORF">DYP60_04240</name>
</gene>
<evidence type="ECO:0000313" key="2">
    <source>
        <dbReference type="Proteomes" id="UP000264002"/>
    </source>
</evidence>
<keyword evidence="2" id="KW-1185">Reference proteome</keyword>
<organism evidence="1 2">
    <name type="scientific">Sphaerochaeta halotolerans</name>
    <dbReference type="NCBI Taxonomy" id="2293840"/>
    <lineage>
        <taxon>Bacteria</taxon>
        <taxon>Pseudomonadati</taxon>
        <taxon>Spirochaetota</taxon>
        <taxon>Spirochaetia</taxon>
        <taxon>Spirochaetales</taxon>
        <taxon>Sphaerochaetaceae</taxon>
        <taxon>Sphaerochaeta</taxon>
    </lineage>
</organism>
<dbReference type="Gene3D" id="3.40.50.410">
    <property type="entry name" value="von Willebrand factor, type A domain"/>
    <property type="match status" value="1"/>
</dbReference>
<name>A0A372MIU9_9SPIR</name>
<comment type="caution">
    <text evidence="1">The sequence shown here is derived from an EMBL/GenBank/DDBJ whole genome shotgun (WGS) entry which is preliminary data.</text>
</comment>